<dbReference type="GO" id="GO:0004321">
    <property type="term" value="F:fatty-acyl-CoA synthase activity"/>
    <property type="evidence" value="ECO:0007669"/>
    <property type="project" value="UniProtKB-EC"/>
</dbReference>
<dbReference type="GO" id="GO:0016297">
    <property type="term" value="F:fatty acyl-[ACP] hydrolase activity"/>
    <property type="evidence" value="ECO:0007669"/>
    <property type="project" value="UniProtKB-EC"/>
</dbReference>
<evidence type="ECO:0000256" key="10">
    <source>
        <dbReference type="ARBA" id="ARBA00048237"/>
    </source>
</evidence>
<dbReference type="InterPro" id="IPR041099">
    <property type="entry name" value="FAS1_N"/>
</dbReference>
<evidence type="ECO:0000256" key="4">
    <source>
        <dbReference type="ARBA" id="ARBA00022801"/>
    </source>
</evidence>
<dbReference type="InterPro" id="IPR002539">
    <property type="entry name" value="MaoC-like_dom"/>
</dbReference>
<comment type="similarity">
    <text evidence="2 15">Belongs to the fungal fatty acid synthetase subunit beta family.</text>
</comment>
<dbReference type="GO" id="GO:0004318">
    <property type="term" value="F:enoyl-[acyl-carrier-protein] reductase (NADH) activity"/>
    <property type="evidence" value="ECO:0007669"/>
    <property type="project" value="UniProtKB-UniRule"/>
</dbReference>
<dbReference type="Gene3D" id="6.10.140.1400">
    <property type="match status" value="1"/>
</dbReference>
<evidence type="ECO:0000256" key="3">
    <source>
        <dbReference type="ARBA" id="ARBA00022679"/>
    </source>
</evidence>
<dbReference type="Gene3D" id="3.30.70.3330">
    <property type="match status" value="1"/>
</dbReference>
<dbReference type="EMBL" id="MU254388">
    <property type="protein sequence ID" value="KAG9240626.1"/>
    <property type="molecule type" value="Genomic_DNA"/>
</dbReference>
<evidence type="ECO:0000256" key="11">
    <source>
        <dbReference type="ARBA" id="ARBA00048462"/>
    </source>
</evidence>
<evidence type="ECO:0000256" key="12">
    <source>
        <dbReference type="ARBA" id="ARBA00048536"/>
    </source>
</evidence>
<dbReference type="GO" id="GO:0004313">
    <property type="term" value="F:[acyl-carrier-protein] S-acetyltransferase activity"/>
    <property type="evidence" value="ECO:0007669"/>
    <property type="project" value="UniProtKB-EC"/>
</dbReference>
<dbReference type="FunFam" id="1.20.930.70:FF:000001">
    <property type="entry name" value="Fatty acid synthase beta subunit dehydratase"/>
    <property type="match status" value="1"/>
</dbReference>
<sequence>MSSASADSFASYTPFTTPCASPPQTYRSSIVSSVIESVKLGALKFSFRIPAALHIRTSQLIDQYLTYITATQAEPRTLLSLIVKFIRFNVDANRHRPDTDILSILIEVFEQRYLFQDDVHCLDTHEDLTLVDEDVVGIYYQACALTRRDPDARAPALLRAADNGSVSIYTIFGGQGSTSTFFEDLRQLHTTYATLVADYLNSTAELLCNLSRDKSCQGMFSQEIDILKWLRQPESTPTPELLVSSPYSFPLIGLLQLLNYMVALKVVGETPKDFQGHLNGSSGHSQGIFSAVAAAAADSWESYHRISCSVLTTLFWIGVRSQQAYPETLLAQDLVRDSSVHGEGVPTPMLSVREMSQSHLQKQIDSANKHFSSSEQVFIALVNNSQNFVVAGPPKSLYGLSANLRQLKPAPEENQSKVVYSKRRPNFSHNFLPITAPFHSAYLEAATSIILQDVRDHEILGCSLQIPVYDPSTGADLGSSAGNIIPEMVRMVTEKVVNWPSVTKKFSNATHLLEFGPGGPSGIGMLTSRNMNGRGVRVILADRTQGTNTTIGYRPELLSRHEDNIVYGCDWQATFAPRVVQTSAGELVDTKLSRVLGLPPYIIGGMTPTTAAWDFVATAMNAGYHIELAAGGYHKSEDLEEALLKLENAIPIGRGITVNVIYASPQAIAWQIPLLAKLRSQGVPIDGLTIGAGVPSPDVAENYINSVGLKHISFKPGSVAGIEAVIDIAKAYPAFPVILQWTGGRAGGHHSCEDFHQPILSTYGAIRQYPNIILVAGSGFGGSDDTYPYMTGDWSLFYGQPKMPFDGCLFGSRLMVAKEAHTSLAAKLAIVNTPGLPDHQWEQTCNGANGAGGIITVISEMGELIHMLATRGAKLWFEMDQKIFKLPPSLRVEALQKNRSWIIAKLNADFQRVWFGQDADGHCVDLEDMTYGEVLRRVVELLMVKRRDTWDWINDSYEAFTLDFIRRIEERFSKSKTYTILKINKSEDARQQILDLVLGDYPKARDQLITHQDAQYFLQLCQRRGQKPVPFIPTLDENFQTYFKKDSLWHSEDLDAVLDQDVQRICILHGPVAAKYSIRVDESVQTIMDGIKNGHLARLIADVHSGESDIPHNANLSWTRRGNKASTLDALSKFHKWTITETAHKHIYRVPSARADLPATESWLHLLAGLEGNWREVLFLTATVMNGRRYQSNPIRDVFAPAPGQLVEISNPSHPYNGSVALKTRCSERGEYITVASVEFWGKLNKVLLCLWNRPSPSSKSVALPIRFTFDPSIGNNPIANIVDDRKERIRNFYWQTWFDSPYNANMDPSRVFSRQSLVTAESIQSFAKSVGYRGESVIARDGQPIIAPIDYSIVVAWKAITEPLFCASFDGNLVDLVHLSNEFRMIPGASPLVVGDTVQTTSRVTAVVNQDSGRMVEVSGTIMRQNVPVIEVISRFLFRGKYQDYDGTFKHEQEIPRAIKLVGVKDLAVLTSKPWVHLEVDELEPNQTLEFRLRTSSYFNGKLRFQLISTTGDILLQRSSQLPLRIGSIKYEAVSVSYNEVLGFLDRVGSHIDQPILLKNPIIINESGEDHVLIAPASNEPYATASGDTNPIHISPVFAKYVKLPGTITHGMWTSAAVRSLLETIDDHAGRVCSWKANFVGMVLPDDKLHVVFTHTAMIGGRKLIRAEARNAESNDLVLTGEAEVDQPASTYIFTGQGSQRKGMGMELRDSSAVARAVWDRADAYFEKTYGFNITNIVKNDPKQLTVHFGGPKGKKIRQNYMSLTQDTTLPNGSIATTRLLPEITPRSTSHTFRSPIGLLSATQFTQPALTLMEIALFSDLSSKGLIAPNASFAGHSLGEYAALAALGGGILPIEVPVAITFFRGLAMQLHVERDAQGRSAYSMCALNPSKLPCCTEVTLRRMVARIGTHTGWLLEIVNFNIRDLQYICAGETRALSLLTDLANYLVSESISPASLDDDAFTALISRLALATEAKPQPLDYERGPATVPLKQIDVPFHSSFLEKNVASYRTFLRDMIQKEKVDVEKLVAKWIPNITGKPFGISKADFMELEEVTGSRKISEVLARWEEFDARRAA</sequence>
<evidence type="ECO:0000313" key="19">
    <source>
        <dbReference type="Proteomes" id="UP000887226"/>
    </source>
</evidence>
<dbReference type="InterPro" id="IPR001227">
    <property type="entry name" value="Ac_transferase_dom_sf"/>
</dbReference>
<keyword evidence="4 15" id="KW-0378">Hydrolase</keyword>
<keyword evidence="7 15" id="KW-0520">NAD</keyword>
<name>A0A9P7YVU7_9HELO</name>
<dbReference type="InterPro" id="IPR016452">
    <property type="entry name" value="Fas1/AflB-like"/>
</dbReference>
<dbReference type="InterPro" id="IPR013785">
    <property type="entry name" value="Aldolase_TIM"/>
</dbReference>
<dbReference type="Pfam" id="PF16073">
    <property type="entry name" value="SAT"/>
    <property type="match status" value="1"/>
</dbReference>
<dbReference type="Pfam" id="PF22235">
    <property type="entry name" value="FAS1_thioest_ins"/>
    <property type="match status" value="1"/>
</dbReference>
<dbReference type="Gene3D" id="1.20.930.70">
    <property type="match status" value="1"/>
</dbReference>
<gene>
    <name evidence="18" type="ORF">BJ878DRAFT_560334</name>
</gene>
<dbReference type="CDD" id="cd03447">
    <property type="entry name" value="FAS_MaoC"/>
    <property type="match status" value="1"/>
</dbReference>
<reference evidence="18" key="1">
    <citation type="journal article" date="2021" name="IMA Fungus">
        <title>Genomic characterization of three marine fungi, including Emericellopsis atlantica sp. nov. with signatures of a generalist lifestyle and marine biomass degradation.</title>
        <authorList>
            <person name="Hagestad O.C."/>
            <person name="Hou L."/>
            <person name="Andersen J.H."/>
            <person name="Hansen E.H."/>
            <person name="Altermark B."/>
            <person name="Li C."/>
            <person name="Kuhnert E."/>
            <person name="Cox R.J."/>
            <person name="Crous P.W."/>
            <person name="Spatafora J.W."/>
            <person name="Lail K."/>
            <person name="Amirebrahimi M."/>
            <person name="Lipzen A."/>
            <person name="Pangilinan J."/>
            <person name="Andreopoulos W."/>
            <person name="Hayes R.D."/>
            <person name="Ng V."/>
            <person name="Grigoriev I.V."/>
            <person name="Jackson S.A."/>
            <person name="Sutton T.D.S."/>
            <person name="Dobson A.D.W."/>
            <person name="Rama T."/>
        </authorList>
    </citation>
    <scope>NUCLEOTIDE SEQUENCE</scope>
    <source>
        <strain evidence="18">TRa3180A</strain>
    </source>
</reference>
<keyword evidence="19" id="KW-1185">Reference proteome</keyword>
<dbReference type="PIRSF" id="PIRSF005562">
    <property type="entry name" value="FAS_yeast_beta"/>
    <property type="match status" value="1"/>
</dbReference>
<dbReference type="InterPro" id="IPR032088">
    <property type="entry name" value="SAT"/>
</dbReference>
<dbReference type="Pfam" id="PF17951">
    <property type="entry name" value="FAS_meander"/>
    <property type="match status" value="1"/>
</dbReference>
<comment type="caution">
    <text evidence="18">The sequence shown here is derived from an EMBL/GenBank/DDBJ whole genome shotgun (WGS) entry which is preliminary data.</text>
</comment>
<keyword evidence="9" id="KW-0511">Multifunctional enzyme</keyword>
<dbReference type="Pfam" id="PF17828">
    <property type="entry name" value="FAS_N"/>
    <property type="match status" value="1"/>
</dbReference>
<evidence type="ECO:0000256" key="1">
    <source>
        <dbReference type="ARBA" id="ARBA00001055"/>
    </source>
</evidence>
<dbReference type="InterPro" id="IPR013565">
    <property type="entry name" value="Fas1/AflB-like_central"/>
</dbReference>
<keyword evidence="5 15" id="KW-0521">NADP</keyword>
<evidence type="ECO:0000256" key="7">
    <source>
        <dbReference type="ARBA" id="ARBA00023027"/>
    </source>
</evidence>
<comment type="catalytic activity">
    <reaction evidence="11">
        <text>holo-[ACP] + malonyl-CoA = malonyl-[ACP] + CoA</text>
        <dbReference type="Rhea" id="RHEA:41792"/>
        <dbReference type="Rhea" id="RHEA-COMP:9623"/>
        <dbReference type="Rhea" id="RHEA-COMP:9685"/>
        <dbReference type="ChEBI" id="CHEBI:57287"/>
        <dbReference type="ChEBI" id="CHEBI:57384"/>
        <dbReference type="ChEBI" id="CHEBI:64479"/>
        <dbReference type="ChEBI" id="CHEBI:78449"/>
        <dbReference type="EC" id="2.3.1.39"/>
    </reaction>
</comment>
<evidence type="ECO:0000259" key="17">
    <source>
        <dbReference type="SMART" id="SM00827"/>
    </source>
</evidence>
<dbReference type="SMART" id="SM00827">
    <property type="entry name" value="PKS_AT"/>
    <property type="match status" value="1"/>
</dbReference>
<evidence type="ECO:0000256" key="14">
    <source>
        <dbReference type="ARBA" id="ARBA00048835"/>
    </source>
</evidence>
<dbReference type="InterPro" id="IPR014043">
    <property type="entry name" value="Acyl_transferase_dom"/>
</dbReference>
<dbReference type="PRINTS" id="PR01483">
    <property type="entry name" value="FASYNTHASE"/>
</dbReference>
<dbReference type="Gene3D" id="3.20.20.70">
    <property type="entry name" value="Aldolase class I"/>
    <property type="match status" value="1"/>
</dbReference>
<evidence type="ECO:0000256" key="13">
    <source>
        <dbReference type="ARBA" id="ARBA00048572"/>
    </source>
</evidence>
<protein>
    <submittedName>
        <fullName evidence="18">Acyl transferase domain-containing protein</fullName>
    </submittedName>
</protein>
<evidence type="ECO:0000256" key="16">
    <source>
        <dbReference type="PIRSR" id="PIRSR005562-1"/>
    </source>
</evidence>
<comment type="catalytic activity">
    <reaction evidence="10">
        <text>acetyl-CoA + n malonyl-CoA + 2n NADPH + 4n H(+) = a long-chain-acyl-CoA + n CoA + n CO2 + 2n NADP(+).</text>
        <dbReference type="EC" id="2.3.1.86"/>
    </reaction>
</comment>
<dbReference type="GO" id="GO:0005835">
    <property type="term" value="C:fatty acid synthase complex"/>
    <property type="evidence" value="ECO:0007669"/>
    <property type="project" value="UniProtKB-UniRule"/>
</dbReference>
<dbReference type="SUPFAM" id="SSF52151">
    <property type="entry name" value="FabD/lysophospholipase-like"/>
    <property type="match status" value="2"/>
</dbReference>
<dbReference type="Gene3D" id="3.40.366.10">
    <property type="entry name" value="Malonyl-Coenzyme A Acyl Carrier Protein, domain 2"/>
    <property type="match status" value="3"/>
</dbReference>
<dbReference type="GO" id="GO:0006633">
    <property type="term" value="P:fatty acid biosynthetic process"/>
    <property type="evidence" value="ECO:0007669"/>
    <property type="project" value="InterPro"/>
</dbReference>
<dbReference type="InterPro" id="IPR029069">
    <property type="entry name" value="HotDog_dom_sf"/>
</dbReference>
<evidence type="ECO:0000256" key="9">
    <source>
        <dbReference type="ARBA" id="ARBA00023268"/>
    </source>
</evidence>
<comment type="catalytic activity">
    <reaction evidence="13">
        <text>a 2,3-saturated acyl-[ACP] + NAD(+) = a (2E)-enoyl-[ACP] + NADH + H(+)</text>
        <dbReference type="Rhea" id="RHEA:10240"/>
        <dbReference type="Rhea" id="RHEA-COMP:9925"/>
        <dbReference type="Rhea" id="RHEA-COMP:9926"/>
        <dbReference type="ChEBI" id="CHEBI:15378"/>
        <dbReference type="ChEBI" id="CHEBI:57540"/>
        <dbReference type="ChEBI" id="CHEBI:57945"/>
        <dbReference type="ChEBI" id="CHEBI:78784"/>
        <dbReference type="ChEBI" id="CHEBI:78785"/>
        <dbReference type="EC" id="1.3.1.9"/>
    </reaction>
</comment>
<accession>A0A9P7YVU7</accession>
<keyword evidence="3 15" id="KW-0808">Transferase</keyword>
<comment type="catalytic activity">
    <reaction evidence="14">
        <text>holo-[ACP] + acetyl-CoA = acetyl-[ACP] + CoA</text>
        <dbReference type="Rhea" id="RHEA:41788"/>
        <dbReference type="Rhea" id="RHEA-COMP:9621"/>
        <dbReference type="Rhea" id="RHEA-COMP:9685"/>
        <dbReference type="ChEBI" id="CHEBI:57287"/>
        <dbReference type="ChEBI" id="CHEBI:57288"/>
        <dbReference type="ChEBI" id="CHEBI:64479"/>
        <dbReference type="ChEBI" id="CHEBI:78446"/>
        <dbReference type="EC" id="2.3.1.38"/>
    </reaction>
</comment>
<dbReference type="Pfam" id="PF00698">
    <property type="entry name" value="Acyl_transf_1"/>
    <property type="match status" value="1"/>
</dbReference>
<dbReference type="FunFam" id="3.20.20.70:FF:000078">
    <property type="entry name" value="Fatty acid synthase beta subunit dehydratase"/>
    <property type="match status" value="1"/>
</dbReference>
<evidence type="ECO:0000256" key="15">
    <source>
        <dbReference type="PIRNR" id="PIRNR005562"/>
    </source>
</evidence>
<dbReference type="Proteomes" id="UP000887226">
    <property type="component" value="Unassembled WGS sequence"/>
</dbReference>
<feature type="active site" description="For acetyltransferase activity" evidence="16">
    <location>
        <position position="285"/>
    </location>
</feature>
<dbReference type="InterPro" id="IPR003965">
    <property type="entry name" value="Fatty_acid_synthase"/>
</dbReference>
<proteinExistence type="inferred from homology"/>
<organism evidence="18 19">
    <name type="scientific">Calycina marina</name>
    <dbReference type="NCBI Taxonomy" id="1763456"/>
    <lineage>
        <taxon>Eukaryota</taxon>
        <taxon>Fungi</taxon>
        <taxon>Dikarya</taxon>
        <taxon>Ascomycota</taxon>
        <taxon>Pezizomycotina</taxon>
        <taxon>Leotiomycetes</taxon>
        <taxon>Helotiales</taxon>
        <taxon>Pezizellaceae</taxon>
        <taxon>Calycina</taxon>
    </lineage>
</organism>
<dbReference type="PANTHER" id="PTHR10982">
    <property type="entry name" value="MALONYL COA-ACYL CARRIER PROTEIN TRANSACYLASE"/>
    <property type="match status" value="1"/>
</dbReference>
<feature type="active site" description="For malonyltransferase activity" evidence="16">
    <location>
        <position position="1838"/>
    </location>
</feature>
<dbReference type="GO" id="GO:0004314">
    <property type="term" value="F:[acyl-carrier-protein] S-malonyltransferase activity"/>
    <property type="evidence" value="ECO:0007669"/>
    <property type="project" value="UniProtKB-EC"/>
</dbReference>
<dbReference type="Gene3D" id="3.10.129.10">
    <property type="entry name" value="Hotdog Thioesterase"/>
    <property type="match status" value="1"/>
</dbReference>
<dbReference type="PANTHER" id="PTHR10982:SF21">
    <property type="entry name" value="FATTY ACID SYNTHASE SUBUNIT BETA"/>
    <property type="match status" value="1"/>
</dbReference>
<feature type="domain" description="Malonyl-CoA:ACP transacylase (MAT)" evidence="17">
    <location>
        <begin position="1694"/>
        <end position="2006"/>
    </location>
</feature>
<dbReference type="InterPro" id="IPR050830">
    <property type="entry name" value="Fungal_FAS"/>
</dbReference>
<keyword evidence="8" id="KW-0456">Lyase</keyword>
<dbReference type="GO" id="GO:0004312">
    <property type="term" value="F:fatty acid synthase activity"/>
    <property type="evidence" value="ECO:0007669"/>
    <property type="project" value="InterPro"/>
</dbReference>
<comment type="catalytic activity">
    <reaction evidence="12">
        <text>(9Z)-octadecenoyl-[ACP] + H2O = (9Z)-octadecenoate + holo-[ACP] + H(+)</text>
        <dbReference type="Rhea" id="RHEA:15057"/>
        <dbReference type="Rhea" id="RHEA-COMP:9685"/>
        <dbReference type="Rhea" id="RHEA-COMP:9924"/>
        <dbReference type="ChEBI" id="CHEBI:15377"/>
        <dbReference type="ChEBI" id="CHEBI:15378"/>
        <dbReference type="ChEBI" id="CHEBI:30823"/>
        <dbReference type="ChEBI" id="CHEBI:64479"/>
        <dbReference type="ChEBI" id="CHEBI:78783"/>
        <dbReference type="EC" id="3.1.2.14"/>
    </reaction>
</comment>
<dbReference type="Pfam" id="PF13452">
    <property type="entry name" value="FAS1_DH_region"/>
    <property type="match status" value="1"/>
</dbReference>
<dbReference type="Pfam" id="PF01575">
    <property type="entry name" value="MaoC_dehydratas"/>
    <property type="match status" value="1"/>
</dbReference>
<dbReference type="SUPFAM" id="SSF54637">
    <property type="entry name" value="Thioesterase/thiol ester dehydrase-isomerase"/>
    <property type="match status" value="2"/>
</dbReference>
<keyword evidence="6 15" id="KW-0560">Oxidoreductase</keyword>
<dbReference type="InterPro" id="IPR040883">
    <property type="entry name" value="FAS_meander"/>
</dbReference>
<dbReference type="InterPro" id="IPR039569">
    <property type="entry name" value="FAS1-like_DH_region"/>
</dbReference>
<dbReference type="GO" id="GO:0019171">
    <property type="term" value="F:(3R)-hydroxyacyl-[acyl-carrier-protein] dehydratase activity"/>
    <property type="evidence" value="ECO:0007669"/>
    <property type="project" value="UniProtKB-EC"/>
</dbReference>
<evidence type="ECO:0000256" key="6">
    <source>
        <dbReference type="ARBA" id="ARBA00023002"/>
    </source>
</evidence>
<evidence type="ECO:0000256" key="2">
    <source>
        <dbReference type="ARBA" id="ARBA00010009"/>
    </source>
</evidence>
<dbReference type="Pfam" id="PF08354">
    <property type="entry name" value="Fas1-AflB-like_hel"/>
    <property type="match status" value="1"/>
</dbReference>
<dbReference type="Gene3D" id="6.10.60.10">
    <property type="match status" value="1"/>
</dbReference>
<dbReference type="OrthoDB" id="4251012at2759"/>
<evidence type="ECO:0000256" key="8">
    <source>
        <dbReference type="ARBA" id="ARBA00023239"/>
    </source>
</evidence>
<evidence type="ECO:0000313" key="18">
    <source>
        <dbReference type="EMBL" id="KAG9240626.1"/>
    </source>
</evidence>
<dbReference type="Gene3D" id="3.30.1120.100">
    <property type="match status" value="1"/>
</dbReference>
<dbReference type="Gene3D" id="1.20.1050.120">
    <property type="match status" value="1"/>
</dbReference>
<dbReference type="Gene3D" id="6.20.240.10">
    <property type="match status" value="1"/>
</dbReference>
<comment type="catalytic activity">
    <reaction evidence="1">
        <text>a (3R)-hydroxyacyl-[ACP] = a (2E)-enoyl-[ACP] + H2O</text>
        <dbReference type="Rhea" id="RHEA:13097"/>
        <dbReference type="Rhea" id="RHEA-COMP:9925"/>
        <dbReference type="Rhea" id="RHEA-COMP:9945"/>
        <dbReference type="ChEBI" id="CHEBI:15377"/>
        <dbReference type="ChEBI" id="CHEBI:78784"/>
        <dbReference type="ChEBI" id="CHEBI:78827"/>
        <dbReference type="EC" id="4.2.1.59"/>
    </reaction>
</comment>
<evidence type="ECO:0000256" key="5">
    <source>
        <dbReference type="ARBA" id="ARBA00022857"/>
    </source>
</evidence>
<dbReference type="InterPro" id="IPR016035">
    <property type="entry name" value="Acyl_Trfase/lysoPLipase"/>
</dbReference>